<protein>
    <submittedName>
        <fullName evidence="1">Uncharacterized protein</fullName>
    </submittedName>
</protein>
<dbReference type="EMBL" id="BMCT01000018">
    <property type="protein sequence ID" value="GGF90015.1"/>
    <property type="molecule type" value="Genomic_DNA"/>
</dbReference>
<sequence length="66" mass="7517">MDEDLAWLSDIVNLGVFERQGQPCGSRRMKLWIERFFASGGRVHLVLTAQGSEMSKLVFKMSVLPF</sequence>
<organism evidence="1 2">
    <name type="scientific">Azorhizobium oxalatiphilum</name>
    <dbReference type="NCBI Taxonomy" id="980631"/>
    <lineage>
        <taxon>Bacteria</taxon>
        <taxon>Pseudomonadati</taxon>
        <taxon>Pseudomonadota</taxon>
        <taxon>Alphaproteobacteria</taxon>
        <taxon>Hyphomicrobiales</taxon>
        <taxon>Xanthobacteraceae</taxon>
        <taxon>Azorhizobium</taxon>
    </lineage>
</organism>
<proteinExistence type="predicted"/>
<keyword evidence="2" id="KW-1185">Reference proteome</keyword>
<gene>
    <name evidence="1" type="ORF">GCM10007301_57380</name>
</gene>
<reference evidence="1" key="1">
    <citation type="journal article" date="2014" name="Int. J. Syst. Evol. Microbiol.">
        <title>Complete genome sequence of Corynebacterium casei LMG S-19264T (=DSM 44701T), isolated from a smear-ripened cheese.</title>
        <authorList>
            <consortium name="US DOE Joint Genome Institute (JGI-PGF)"/>
            <person name="Walter F."/>
            <person name="Albersmeier A."/>
            <person name="Kalinowski J."/>
            <person name="Ruckert C."/>
        </authorList>
    </citation>
    <scope>NUCLEOTIDE SEQUENCE</scope>
    <source>
        <strain evidence="1">CCM 7897</strain>
    </source>
</reference>
<name>A0A917CL49_9HYPH</name>
<dbReference type="AlphaFoldDB" id="A0A917CL49"/>
<evidence type="ECO:0000313" key="2">
    <source>
        <dbReference type="Proteomes" id="UP000606044"/>
    </source>
</evidence>
<evidence type="ECO:0000313" key="1">
    <source>
        <dbReference type="EMBL" id="GGF90015.1"/>
    </source>
</evidence>
<dbReference type="Proteomes" id="UP000606044">
    <property type="component" value="Unassembled WGS sequence"/>
</dbReference>
<comment type="caution">
    <text evidence="1">The sequence shown here is derived from an EMBL/GenBank/DDBJ whole genome shotgun (WGS) entry which is preliminary data.</text>
</comment>
<dbReference type="RefSeq" id="WP_188584321.1">
    <property type="nucleotide sequence ID" value="NZ_BMCT01000018.1"/>
</dbReference>
<reference evidence="1" key="2">
    <citation type="submission" date="2020-09" db="EMBL/GenBank/DDBJ databases">
        <authorList>
            <person name="Sun Q."/>
            <person name="Sedlacek I."/>
        </authorList>
    </citation>
    <scope>NUCLEOTIDE SEQUENCE</scope>
    <source>
        <strain evidence="1">CCM 7897</strain>
    </source>
</reference>
<accession>A0A917CL49</accession>